<feature type="transmembrane region" description="Helical" evidence="6">
    <location>
        <begin position="23"/>
        <end position="43"/>
    </location>
</feature>
<protein>
    <submittedName>
        <fullName evidence="7">Heme exporter protein B</fullName>
    </submittedName>
</protein>
<reference evidence="7 8" key="1">
    <citation type="submission" date="2016-10" db="EMBL/GenBank/DDBJ databases">
        <authorList>
            <person name="de Groot N.N."/>
        </authorList>
    </citation>
    <scope>NUCLEOTIDE SEQUENCE [LARGE SCALE GENOMIC DNA]</scope>
    <source>
        <strain evidence="7 8">DSM 25186</strain>
    </source>
</reference>
<keyword evidence="4 6" id="KW-1133">Transmembrane helix</keyword>
<evidence type="ECO:0000256" key="4">
    <source>
        <dbReference type="ARBA" id="ARBA00022989"/>
    </source>
</evidence>
<dbReference type="GO" id="GO:0015232">
    <property type="term" value="F:heme transmembrane transporter activity"/>
    <property type="evidence" value="ECO:0007669"/>
    <property type="project" value="InterPro"/>
</dbReference>
<accession>A0A1G9F2C5</accession>
<feature type="transmembrane region" description="Helical" evidence="6">
    <location>
        <begin position="162"/>
        <end position="180"/>
    </location>
</feature>
<feature type="transmembrane region" description="Helical" evidence="6">
    <location>
        <begin position="49"/>
        <end position="72"/>
    </location>
</feature>
<keyword evidence="3 6" id="KW-0812">Transmembrane</keyword>
<sequence>MALLHEIRTLVRKEILLEWRQRYALNGMLLYVVSTVWIVYLSFQLAGGQIGVVTWNALFWITLLFTSVNAIAKSFMQESRGRQLYYYLLTSPEGLILAKIVYNVVLMLTLTLVGLVVYGWVLGTPIQDWPLFLLATLLGAVGFAGTLTMVSGIAAKAGNNTTLMAILSFPIILPMLLMLMRVSKNALDGLDWAASRDELGVLLAMNMIVVTLSYFLFPYLWRS</sequence>
<evidence type="ECO:0000256" key="6">
    <source>
        <dbReference type="SAM" id="Phobius"/>
    </source>
</evidence>
<evidence type="ECO:0000313" key="8">
    <source>
        <dbReference type="Proteomes" id="UP000198510"/>
    </source>
</evidence>
<feature type="transmembrane region" description="Helical" evidence="6">
    <location>
        <begin position="200"/>
        <end position="221"/>
    </location>
</feature>
<feature type="transmembrane region" description="Helical" evidence="6">
    <location>
        <begin position="100"/>
        <end position="123"/>
    </location>
</feature>
<feature type="transmembrane region" description="Helical" evidence="6">
    <location>
        <begin position="129"/>
        <end position="150"/>
    </location>
</feature>
<dbReference type="AlphaFoldDB" id="A0A1G9F2C5"/>
<dbReference type="EMBL" id="FNFO01000003">
    <property type="protein sequence ID" value="SDK82586.1"/>
    <property type="molecule type" value="Genomic_DNA"/>
</dbReference>
<dbReference type="GO" id="GO:0017004">
    <property type="term" value="P:cytochrome complex assembly"/>
    <property type="evidence" value="ECO:0007669"/>
    <property type="project" value="InterPro"/>
</dbReference>
<dbReference type="RefSeq" id="WP_089681771.1">
    <property type="nucleotide sequence ID" value="NZ_FNFO01000003.1"/>
</dbReference>
<comment type="subcellular location">
    <subcellularLocation>
        <location evidence="1">Membrane</location>
        <topology evidence="1">Multi-pass membrane protein</topology>
    </subcellularLocation>
</comment>
<keyword evidence="5 6" id="KW-0472">Membrane</keyword>
<dbReference type="GO" id="GO:0016020">
    <property type="term" value="C:membrane"/>
    <property type="evidence" value="ECO:0007669"/>
    <property type="project" value="UniProtKB-SubCell"/>
</dbReference>
<evidence type="ECO:0000256" key="1">
    <source>
        <dbReference type="ARBA" id="ARBA00004141"/>
    </source>
</evidence>
<dbReference type="Pfam" id="PF03379">
    <property type="entry name" value="CcmB"/>
    <property type="match status" value="1"/>
</dbReference>
<evidence type="ECO:0000256" key="5">
    <source>
        <dbReference type="ARBA" id="ARBA00023136"/>
    </source>
</evidence>
<dbReference type="Proteomes" id="UP000198510">
    <property type="component" value="Unassembled WGS sequence"/>
</dbReference>
<dbReference type="InterPro" id="IPR003544">
    <property type="entry name" value="Cyt_c_biogenesis_CcmB"/>
</dbReference>
<gene>
    <name evidence="7" type="ORF">SAMN05421823_103653</name>
</gene>
<dbReference type="STRING" id="1075417.SAMN05421823_103653"/>
<evidence type="ECO:0000313" key="7">
    <source>
        <dbReference type="EMBL" id="SDK82586.1"/>
    </source>
</evidence>
<proteinExistence type="inferred from homology"/>
<evidence type="ECO:0000256" key="2">
    <source>
        <dbReference type="ARBA" id="ARBA00010544"/>
    </source>
</evidence>
<comment type="similarity">
    <text evidence="2">Belongs to the CcmB/CycW/HelB family.</text>
</comment>
<evidence type="ECO:0000256" key="3">
    <source>
        <dbReference type="ARBA" id="ARBA00022692"/>
    </source>
</evidence>
<organism evidence="7 8">
    <name type="scientific">Catalinimonas alkaloidigena</name>
    <dbReference type="NCBI Taxonomy" id="1075417"/>
    <lineage>
        <taxon>Bacteria</taxon>
        <taxon>Pseudomonadati</taxon>
        <taxon>Bacteroidota</taxon>
        <taxon>Cytophagia</taxon>
        <taxon>Cytophagales</taxon>
        <taxon>Catalimonadaceae</taxon>
        <taxon>Catalinimonas</taxon>
    </lineage>
</organism>
<keyword evidence="8" id="KW-1185">Reference proteome</keyword>
<name>A0A1G9F2C5_9BACT</name>
<dbReference type="OrthoDB" id="9788444at2"/>